<dbReference type="GeneID" id="87880701"/>
<reference evidence="3" key="2">
    <citation type="submission" date="2023-06" db="EMBL/GenBank/DDBJ databases">
        <authorList>
            <consortium name="Lawrence Berkeley National Laboratory"/>
            <person name="Mondo S.J."/>
            <person name="Hensen N."/>
            <person name="Bonometti L."/>
            <person name="Westerberg I."/>
            <person name="Brannstrom I.O."/>
            <person name="Guillou S."/>
            <person name="Cros-Aarteil S."/>
            <person name="Calhoun S."/>
            <person name="Haridas S."/>
            <person name="Kuo A."/>
            <person name="Pangilinan J."/>
            <person name="Riley R."/>
            <person name="Labutti K."/>
            <person name="Andreopoulos B."/>
            <person name="Lipzen A."/>
            <person name="Chen C."/>
            <person name="Yanf M."/>
            <person name="Daum C."/>
            <person name="Ng V."/>
            <person name="Clum A."/>
            <person name="Steindorff A."/>
            <person name="Ohm R."/>
            <person name="Martin F."/>
            <person name="Silar P."/>
            <person name="Natvig D."/>
            <person name="Lalanne C."/>
            <person name="Gautier V."/>
            <person name="Ament-Velasquez S.L."/>
            <person name="Kruys A."/>
            <person name="Hutchinson M.I."/>
            <person name="Powell A.J."/>
            <person name="Barry K."/>
            <person name="Miller A.N."/>
            <person name="Grigoriev I.V."/>
            <person name="Debuchy R."/>
            <person name="Gladieux P."/>
            <person name="Thoren M.H."/>
            <person name="Johannesson H."/>
        </authorList>
    </citation>
    <scope>NUCLEOTIDE SEQUENCE</scope>
    <source>
        <strain evidence="3">CBS 333.67</strain>
    </source>
</reference>
<evidence type="ECO:0000313" key="3">
    <source>
        <dbReference type="EMBL" id="KAK3306443.1"/>
    </source>
</evidence>
<feature type="transmembrane region" description="Helical" evidence="2">
    <location>
        <begin position="112"/>
        <end position="133"/>
    </location>
</feature>
<keyword evidence="2" id="KW-0472">Membrane</keyword>
<dbReference type="RefSeq" id="XP_062722223.1">
    <property type="nucleotide sequence ID" value="XM_062861872.1"/>
</dbReference>
<protein>
    <submittedName>
        <fullName evidence="3">Uncharacterized protein</fullName>
    </submittedName>
</protein>
<keyword evidence="4" id="KW-1185">Reference proteome</keyword>
<name>A0AAJ0GUM8_9PEZI</name>
<keyword evidence="2" id="KW-0812">Transmembrane</keyword>
<reference evidence="3" key="1">
    <citation type="journal article" date="2023" name="Mol. Phylogenet. Evol.">
        <title>Genome-scale phylogeny and comparative genomics of the fungal order Sordariales.</title>
        <authorList>
            <person name="Hensen N."/>
            <person name="Bonometti L."/>
            <person name="Westerberg I."/>
            <person name="Brannstrom I.O."/>
            <person name="Guillou S."/>
            <person name="Cros-Aarteil S."/>
            <person name="Calhoun S."/>
            <person name="Haridas S."/>
            <person name="Kuo A."/>
            <person name="Mondo S."/>
            <person name="Pangilinan J."/>
            <person name="Riley R."/>
            <person name="LaButti K."/>
            <person name="Andreopoulos B."/>
            <person name="Lipzen A."/>
            <person name="Chen C."/>
            <person name="Yan M."/>
            <person name="Daum C."/>
            <person name="Ng V."/>
            <person name="Clum A."/>
            <person name="Steindorff A."/>
            <person name="Ohm R.A."/>
            <person name="Martin F."/>
            <person name="Silar P."/>
            <person name="Natvig D.O."/>
            <person name="Lalanne C."/>
            <person name="Gautier V."/>
            <person name="Ament-Velasquez S.L."/>
            <person name="Kruys A."/>
            <person name="Hutchinson M.I."/>
            <person name="Powell A.J."/>
            <person name="Barry K."/>
            <person name="Miller A.N."/>
            <person name="Grigoriev I.V."/>
            <person name="Debuchy R."/>
            <person name="Gladieux P."/>
            <person name="Hiltunen Thoren M."/>
            <person name="Johannesson H."/>
        </authorList>
    </citation>
    <scope>NUCLEOTIDE SEQUENCE</scope>
    <source>
        <strain evidence="3">CBS 333.67</strain>
    </source>
</reference>
<gene>
    <name evidence="3" type="ORF">B0T15DRAFT_140517</name>
</gene>
<dbReference type="EMBL" id="JAUDZG010000003">
    <property type="protein sequence ID" value="KAK3306443.1"/>
    <property type="molecule type" value="Genomic_DNA"/>
</dbReference>
<evidence type="ECO:0000313" key="4">
    <source>
        <dbReference type="Proteomes" id="UP001273166"/>
    </source>
</evidence>
<evidence type="ECO:0000256" key="1">
    <source>
        <dbReference type="SAM" id="MobiDB-lite"/>
    </source>
</evidence>
<accession>A0AAJ0GUM8</accession>
<comment type="caution">
    <text evidence="3">The sequence shown here is derived from an EMBL/GenBank/DDBJ whole genome shotgun (WGS) entry which is preliminary data.</text>
</comment>
<sequence>MESSRHVGAITELDLSACHPNTLVGRINAVPGLKTSAAFLTFLRANLVLTHSPMSSNLSTPSLGPQPPQDTQGISDSDIPPLSLEILTARADKAAALKLIADSIAQQRQQAAYYLVFHPLPFAGLLAVLTAIYRYAWARNNQHDLGTALLLASGAIMTYLLVIRYLTSGYLQAAEGLSWDFLTPGGPSGQGGQEDLIIGTRFGSEIIGALVLRLEQLSSSNSNHGRRKSHSRQNSLKGGRGLIRAWTTKLRYRRRGVGGDMLREAVRVTRERCGKDAEVGFAKEHANSVMVLPERFNGVFRKREMQAAKTLEVVLSTCDGRTR</sequence>
<dbReference type="Proteomes" id="UP001273166">
    <property type="component" value="Unassembled WGS sequence"/>
</dbReference>
<feature type="transmembrane region" description="Helical" evidence="2">
    <location>
        <begin position="145"/>
        <end position="166"/>
    </location>
</feature>
<keyword evidence="2" id="KW-1133">Transmembrane helix</keyword>
<proteinExistence type="predicted"/>
<feature type="region of interest" description="Disordered" evidence="1">
    <location>
        <begin position="56"/>
        <end position="75"/>
    </location>
</feature>
<evidence type="ECO:0000256" key="2">
    <source>
        <dbReference type="SAM" id="Phobius"/>
    </source>
</evidence>
<dbReference type="AlphaFoldDB" id="A0AAJ0GUM8"/>
<organism evidence="3 4">
    <name type="scientific">Chaetomium strumarium</name>
    <dbReference type="NCBI Taxonomy" id="1170767"/>
    <lineage>
        <taxon>Eukaryota</taxon>
        <taxon>Fungi</taxon>
        <taxon>Dikarya</taxon>
        <taxon>Ascomycota</taxon>
        <taxon>Pezizomycotina</taxon>
        <taxon>Sordariomycetes</taxon>
        <taxon>Sordariomycetidae</taxon>
        <taxon>Sordariales</taxon>
        <taxon>Chaetomiaceae</taxon>
        <taxon>Chaetomium</taxon>
    </lineage>
</organism>